<dbReference type="SUPFAM" id="SSF69593">
    <property type="entry name" value="Glycerol-3-phosphate (1)-acyltransferase"/>
    <property type="match status" value="1"/>
</dbReference>
<feature type="transmembrane region" description="Helical" evidence="1">
    <location>
        <begin position="288"/>
        <end position="309"/>
    </location>
</feature>
<evidence type="ECO:0000256" key="1">
    <source>
        <dbReference type="SAM" id="Phobius"/>
    </source>
</evidence>
<dbReference type="GO" id="GO:0016746">
    <property type="term" value="F:acyltransferase activity"/>
    <property type="evidence" value="ECO:0007669"/>
    <property type="project" value="UniProtKB-KW"/>
</dbReference>
<keyword evidence="3" id="KW-0012">Acyltransferase</keyword>
<dbReference type="RefSeq" id="WP_264280392.1">
    <property type="nucleotide sequence ID" value="NZ_CP107006.1"/>
</dbReference>
<dbReference type="SMART" id="SM00563">
    <property type="entry name" value="PlsC"/>
    <property type="match status" value="1"/>
</dbReference>
<gene>
    <name evidence="3" type="ORF">MKQ68_18395</name>
</gene>
<dbReference type="PANTHER" id="PTHR31605:SF0">
    <property type="entry name" value="GLYCEROL-3-PHOSPHATE O-ACYLTRANSFERASE 1"/>
    <property type="match status" value="1"/>
</dbReference>
<keyword evidence="1" id="KW-0472">Membrane</keyword>
<feature type="domain" description="Phospholipid/glycerol acyltransferase" evidence="2">
    <location>
        <begin position="13"/>
        <end position="140"/>
    </location>
</feature>
<keyword evidence="1" id="KW-1133">Transmembrane helix</keyword>
<dbReference type="Proteomes" id="UP001162741">
    <property type="component" value="Chromosome"/>
</dbReference>
<dbReference type="Pfam" id="PF01553">
    <property type="entry name" value="Acyltransferase"/>
    <property type="match status" value="1"/>
</dbReference>
<accession>A0ABY6IXE4</accession>
<proteinExistence type="predicted"/>
<reference evidence="3" key="1">
    <citation type="submission" date="2022-10" db="EMBL/GenBank/DDBJ databases">
        <title>Chitinophaga sp. nov., isolated from soil.</title>
        <authorList>
            <person name="Jeon C.O."/>
        </authorList>
    </citation>
    <scope>NUCLEOTIDE SEQUENCE</scope>
    <source>
        <strain evidence="3">R8</strain>
    </source>
</reference>
<dbReference type="PANTHER" id="PTHR31605">
    <property type="entry name" value="GLYCEROL-3-PHOSPHATE O-ACYLTRANSFERASE 1"/>
    <property type="match status" value="1"/>
</dbReference>
<keyword evidence="3" id="KW-0808">Transferase</keyword>
<protein>
    <submittedName>
        <fullName evidence="3">1-acyl-sn-glycerol-3-phosphate acyltransferase</fullName>
    </submittedName>
</protein>
<keyword evidence="1" id="KW-0812">Transmembrane</keyword>
<dbReference type="InterPro" id="IPR052744">
    <property type="entry name" value="GPAT/DAPAT"/>
</dbReference>
<feature type="transmembrane region" description="Helical" evidence="1">
    <location>
        <begin position="248"/>
        <end position="268"/>
    </location>
</feature>
<evidence type="ECO:0000313" key="4">
    <source>
        <dbReference type="Proteomes" id="UP001162741"/>
    </source>
</evidence>
<evidence type="ECO:0000259" key="2">
    <source>
        <dbReference type="SMART" id="SM00563"/>
    </source>
</evidence>
<dbReference type="EMBL" id="CP107006">
    <property type="protein sequence ID" value="UYQ92060.1"/>
    <property type="molecule type" value="Genomic_DNA"/>
</dbReference>
<sequence length="365" mass="40927">MRGYDFTKLKGPLLLAVNHSGSFLDAMILGALFNRDMYFLARGDAFKKPVARKLLEALHNIPIFRLSEGKENMGQNDETFERCQQIFRKNGIVLIFAEGLCIHEWKLRPLKKGTARMAISAWAEADTADLTILPIGVNYSSFKDFNSSIYINVGDPISAKTVEAAKGMVNPLQVNRVLTESMEAQIFHFPNEDATYAAAYAAMLFNAPATDKDVLHAMGDQLQQTPKERLSFFTTPGHKAIAWNGGQLLFSFLTALVLAIPALAGYLINAPFYYPVRNFARKKTNKTVFYGSVFLGLLMIAYLIYALLLSALSCIWLGVWGLLGIVALPLLGWTVGKFRDAWWRIMNYGKLKAEDRIYLRGLFKK</sequence>
<name>A0ABY6IXE4_9BACT</name>
<dbReference type="InterPro" id="IPR002123">
    <property type="entry name" value="Plipid/glycerol_acylTrfase"/>
</dbReference>
<organism evidence="3 4">
    <name type="scientific">Chitinophaga horti</name>
    <dbReference type="NCBI Taxonomy" id="2920382"/>
    <lineage>
        <taxon>Bacteria</taxon>
        <taxon>Pseudomonadati</taxon>
        <taxon>Bacteroidota</taxon>
        <taxon>Chitinophagia</taxon>
        <taxon>Chitinophagales</taxon>
        <taxon>Chitinophagaceae</taxon>
        <taxon>Chitinophaga</taxon>
    </lineage>
</organism>
<evidence type="ECO:0000313" key="3">
    <source>
        <dbReference type="EMBL" id="UYQ92060.1"/>
    </source>
</evidence>
<feature type="transmembrane region" description="Helical" evidence="1">
    <location>
        <begin position="315"/>
        <end position="336"/>
    </location>
</feature>
<keyword evidence="4" id="KW-1185">Reference proteome</keyword>